<dbReference type="PANTHER" id="PTHR47396">
    <property type="entry name" value="TYPE I RESTRICTION ENZYME ECOKI R PROTEIN"/>
    <property type="match status" value="1"/>
</dbReference>
<dbReference type="PANTHER" id="PTHR47396:SF1">
    <property type="entry name" value="ATP-DEPENDENT HELICASE IRC3-RELATED"/>
    <property type="match status" value="1"/>
</dbReference>
<protein>
    <submittedName>
        <fullName evidence="2">DEAD/DEAH box helicase family protein</fullName>
    </submittedName>
</protein>
<reference evidence="2 3" key="1">
    <citation type="submission" date="2024-02" db="EMBL/GenBank/DDBJ databases">
        <title>Bacteria isolated from the canopy kelp, Nereocystis luetkeana.</title>
        <authorList>
            <person name="Pfister C.A."/>
            <person name="Younker I.T."/>
            <person name="Light S.H."/>
        </authorList>
    </citation>
    <scope>NUCLEOTIDE SEQUENCE [LARGE SCALE GENOMIC DNA]</scope>
    <source>
        <strain evidence="2 3">TI.1.05</strain>
    </source>
</reference>
<sequence>MTMLHEKFTNYKDMAGQDAFSNLVPQYIIDNLNPNFAIRPYQEEAFGRFEYYFDTYPNKPKNQPLNVLYHMATGSGKTLIMAGEILTLYKRGYRNFLFFVNSTNIIKKTKENFLNKASTKYLFKDEINIDGELINVREVDNFASANPDDINIVFTTIQGLHSVMSHPKENALSLEDFEDNKIVLISDEAHHINAETKKKKTNDELLSVVSWENTIKDIFNSNTENIMLEYTATADLTAPEIKDKYQDVLLFDYPLKQFRQDLYSKEVKVLQADSEPLDRALQAVILSQYRRKVFEKNKLIIKPVILFKSKIIKDSQSFHKEFIQAIEGLDETVLDKIKNLSVNGSVLRKAFDFFQTNNKSLETLALELKEDFSIEKTLEVNSKDHVESQQLLLNSLEDQSNEIRAIFAVDKLNEGWDVLNLFDIVRLYDTRDSKANKVGKTTLQEAQLIGRGARYCPFKVDDEQPLYQRKYDTFNDNEEEHELKICEELYYHSAHNPKYIQELNQALQELGIKAKTSRELSLKLKDDFKKTNFYNNGFLYVNKRLPYDREDVVGLDSSLINTDYSYSVKTGTSSTLTVFEQSSIQNIDVKRRVFKISDFGSHIIRKALASNPAFKFRELVYLFPKLKSLDEFITSTSYLGNIKVSISGREDVLDYLPQIEKLNAVKKVIAQISEKLKQDRIDFKGSTEFKAEFIRRLYENDKVLNIVNDGLTDQEFGLGQNETTKKELQLDLSNRDWFVFNDNYGTTEEKYLVRYIDEMISDLQKKYDEVYLLRNEKHFKLYSFDDGKAFEPDFVLLLNQKRENLEITYQVFIEPKGSQLLDKDKWKQDFLMELKSKHKIDQVWHGKEFIIWGLPFYNYSTANTDFKPEFESLI</sequence>
<keyword evidence="2" id="KW-0347">Helicase</keyword>
<dbReference type="InterPro" id="IPR050742">
    <property type="entry name" value="Helicase_Restrict-Modif_Enz"/>
</dbReference>
<gene>
    <name evidence="2" type="ORF">V6256_00480</name>
</gene>
<dbReference type="SMART" id="SM00487">
    <property type="entry name" value="DEXDc"/>
    <property type="match status" value="1"/>
</dbReference>
<dbReference type="InterPro" id="IPR027417">
    <property type="entry name" value="P-loop_NTPase"/>
</dbReference>
<dbReference type="Proteomes" id="UP001369082">
    <property type="component" value="Unassembled WGS sequence"/>
</dbReference>
<dbReference type="RefSeq" id="WP_341596004.1">
    <property type="nucleotide sequence ID" value="NZ_JBAKAZ010000001.1"/>
</dbReference>
<evidence type="ECO:0000259" key="1">
    <source>
        <dbReference type="SMART" id="SM00487"/>
    </source>
</evidence>
<proteinExistence type="predicted"/>
<organism evidence="2 3">
    <name type="scientific">Psychromonas aquatilis</name>
    <dbReference type="NCBI Taxonomy" id="2005072"/>
    <lineage>
        <taxon>Bacteria</taxon>
        <taxon>Pseudomonadati</taxon>
        <taxon>Pseudomonadota</taxon>
        <taxon>Gammaproteobacteria</taxon>
        <taxon>Alteromonadales</taxon>
        <taxon>Psychromonadaceae</taxon>
        <taxon>Psychromonas</taxon>
    </lineage>
</organism>
<name>A0ABU9GL89_9GAMM</name>
<evidence type="ECO:0000313" key="3">
    <source>
        <dbReference type="Proteomes" id="UP001369082"/>
    </source>
</evidence>
<keyword evidence="2" id="KW-0547">Nucleotide-binding</keyword>
<dbReference type="Pfam" id="PF04851">
    <property type="entry name" value="ResIII"/>
    <property type="match status" value="1"/>
</dbReference>
<dbReference type="InterPro" id="IPR006935">
    <property type="entry name" value="Helicase/UvrB_N"/>
</dbReference>
<dbReference type="SUPFAM" id="SSF52540">
    <property type="entry name" value="P-loop containing nucleoside triphosphate hydrolases"/>
    <property type="match status" value="2"/>
</dbReference>
<dbReference type="GO" id="GO:0004386">
    <property type="term" value="F:helicase activity"/>
    <property type="evidence" value="ECO:0007669"/>
    <property type="project" value="UniProtKB-KW"/>
</dbReference>
<dbReference type="EMBL" id="JBAKAZ010000001">
    <property type="protein sequence ID" value="MEL0628066.1"/>
    <property type="molecule type" value="Genomic_DNA"/>
</dbReference>
<keyword evidence="2" id="KW-0067">ATP-binding</keyword>
<keyword evidence="2" id="KW-0378">Hydrolase</keyword>
<comment type="caution">
    <text evidence="2">The sequence shown here is derived from an EMBL/GenBank/DDBJ whole genome shotgun (WGS) entry which is preliminary data.</text>
</comment>
<evidence type="ECO:0000313" key="2">
    <source>
        <dbReference type="EMBL" id="MEL0628066.1"/>
    </source>
</evidence>
<dbReference type="CDD" id="cd18785">
    <property type="entry name" value="SF2_C"/>
    <property type="match status" value="1"/>
</dbReference>
<keyword evidence="3" id="KW-1185">Reference proteome</keyword>
<feature type="domain" description="Helicase ATP-binding" evidence="1">
    <location>
        <begin position="34"/>
        <end position="270"/>
    </location>
</feature>
<dbReference type="Gene3D" id="3.40.50.300">
    <property type="entry name" value="P-loop containing nucleotide triphosphate hydrolases"/>
    <property type="match status" value="2"/>
</dbReference>
<accession>A0ABU9GL89</accession>
<dbReference type="InterPro" id="IPR014001">
    <property type="entry name" value="Helicase_ATP-bd"/>
</dbReference>